<accession>A0ABV9Z2G4</accession>
<keyword evidence="1" id="KW-0732">Signal</keyword>
<evidence type="ECO:0000313" key="3">
    <source>
        <dbReference type="Proteomes" id="UP001595796"/>
    </source>
</evidence>
<protein>
    <submittedName>
        <fullName evidence="2">Uncharacterized protein</fullName>
    </submittedName>
</protein>
<reference evidence="3" key="1">
    <citation type="journal article" date="2019" name="Int. J. Syst. Evol. Microbiol.">
        <title>The Global Catalogue of Microorganisms (GCM) 10K type strain sequencing project: providing services to taxonomists for standard genome sequencing and annotation.</title>
        <authorList>
            <consortium name="The Broad Institute Genomics Platform"/>
            <consortium name="The Broad Institute Genome Sequencing Center for Infectious Disease"/>
            <person name="Wu L."/>
            <person name="Ma J."/>
        </authorList>
    </citation>
    <scope>NUCLEOTIDE SEQUENCE [LARGE SCALE GENOMIC DNA]</scope>
    <source>
        <strain evidence="3">CGMCC 1.16444</strain>
    </source>
</reference>
<feature type="signal peptide" evidence="1">
    <location>
        <begin position="1"/>
        <end position="20"/>
    </location>
</feature>
<name>A0ABV9Z2G4_9HYPH</name>
<evidence type="ECO:0000313" key="2">
    <source>
        <dbReference type="EMBL" id="MFC5069180.1"/>
    </source>
</evidence>
<dbReference type="Proteomes" id="UP001595796">
    <property type="component" value="Unassembled WGS sequence"/>
</dbReference>
<feature type="chain" id="PRO_5045888815" evidence="1">
    <location>
        <begin position="21"/>
        <end position="90"/>
    </location>
</feature>
<dbReference type="EMBL" id="JBHSJF010000006">
    <property type="protein sequence ID" value="MFC5069180.1"/>
    <property type="molecule type" value="Genomic_DNA"/>
</dbReference>
<organism evidence="2 3">
    <name type="scientific">Flaviflagellibacter deserti</name>
    <dbReference type="NCBI Taxonomy" id="2267266"/>
    <lineage>
        <taxon>Bacteria</taxon>
        <taxon>Pseudomonadati</taxon>
        <taxon>Pseudomonadota</taxon>
        <taxon>Alphaproteobacteria</taxon>
        <taxon>Hyphomicrobiales</taxon>
        <taxon>Flaviflagellibacter</taxon>
    </lineage>
</organism>
<sequence>MPRLPLLLAAIMLTASPAFAQKVDCKVQITKYQKLLDNDLRIGFVGKEIYAKASADLVKTNELCKAGQNDAAIQAVLATKKRYGYPPQLQ</sequence>
<proteinExistence type="predicted"/>
<comment type="caution">
    <text evidence="2">The sequence shown here is derived from an EMBL/GenBank/DDBJ whole genome shotgun (WGS) entry which is preliminary data.</text>
</comment>
<keyword evidence="3" id="KW-1185">Reference proteome</keyword>
<dbReference type="RefSeq" id="WP_114957697.1">
    <property type="nucleotide sequence ID" value="NZ_JBHSJF010000006.1"/>
</dbReference>
<evidence type="ECO:0000256" key="1">
    <source>
        <dbReference type="SAM" id="SignalP"/>
    </source>
</evidence>
<gene>
    <name evidence="2" type="ORF">ACFPFW_14275</name>
</gene>